<dbReference type="Pfam" id="PF00153">
    <property type="entry name" value="Mito_carr"/>
    <property type="match status" value="1"/>
</dbReference>
<organism evidence="4 5">
    <name type="scientific">Escallonia rubra</name>
    <dbReference type="NCBI Taxonomy" id="112253"/>
    <lineage>
        <taxon>Eukaryota</taxon>
        <taxon>Viridiplantae</taxon>
        <taxon>Streptophyta</taxon>
        <taxon>Embryophyta</taxon>
        <taxon>Tracheophyta</taxon>
        <taxon>Spermatophyta</taxon>
        <taxon>Magnoliopsida</taxon>
        <taxon>eudicotyledons</taxon>
        <taxon>Gunneridae</taxon>
        <taxon>Pentapetalae</taxon>
        <taxon>asterids</taxon>
        <taxon>campanulids</taxon>
        <taxon>Escalloniales</taxon>
        <taxon>Escalloniaceae</taxon>
        <taxon>Escallonia</taxon>
    </lineage>
</organism>
<dbReference type="Gene3D" id="1.50.40.10">
    <property type="entry name" value="Mitochondrial carrier domain"/>
    <property type="match status" value="1"/>
</dbReference>
<comment type="caution">
    <text evidence="4">The sequence shown here is derived from an EMBL/GenBank/DDBJ whole genome shotgun (WGS) entry which is preliminary data.</text>
</comment>
<dbReference type="GO" id="GO:0016020">
    <property type="term" value="C:membrane"/>
    <property type="evidence" value="ECO:0007669"/>
    <property type="project" value="UniProtKB-SubCell"/>
</dbReference>
<evidence type="ECO:0000313" key="5">
    <source>
        <dbReference type="Proteomes" id="UP001187471"/>
    </source>
</evidence>
<comment type="subcellular location">
    <subcellularLocation>
        <location evidence="1">Membrane</location>
        <topology evidence="1">Multi-pass membrane protein</topology>
    </subcellularLocation>
</comment>
<dbReference type="InterPro" id="IPR023395">
    <property type="entry name" value="MCP_dom_sf"/>
</dbReference>
<accession>A0AA88QWE9</accession>
<reference evidence="4" key="1">
    <citation type="submission" date="2022-12" db="EMBL/GenBank/DDBJ databases">
        <title>Draft genome assemblies for two species of Escallonia (Escalloniales).</title>
        <authorList>
            <person name="Chanderbali A."/>
            <person name="Dervinis C."/>
            <person name="Anghel I."/>
            <person name="Soltis D."/>
            <person name="Soltis P."/>
            <person name="Zapata F."/>
        </authorList>
    </citation>
    <scope>NUCLEOTIDE SEQUENCE</scope>
    <source>
        <strain evidence="4">UCBG92.1500</strain>
        <tissue evidence="4">Leaf</tissue>
    </source>
</reference>
<name>A0AA88QWE9_9ASTE</name>
<evidence type="ECO:0000256" key="2">
    <source>
        <dbReference type="ARBA" id="ARBA00022692"/>
    </source>
</evidence>
<protein>
    <submittedName>
        <fullName evidence="4">Uncharacterized protein</fullName>
    </submittedName>
</protein>
<dbReference type="Proteomes" id="UP001187471">
    <property type="component" value="Unassembled WGS sequence"/>
</dbReference>
<dbReference type="EMBL" id="JAVXUO010001960">
    <property type="protein sequence ID" value="KAK2977703.1"/>
    <property type="molecule type" value="Genomic_DNA"/>
</dbReference>
<keyword evidence="2" id="KW-0812">Transmembrane</keyword>
<proteinExistence type="predicted"/>
<evidence type="ECO:0000256" key="1">
    <source>
        <dbReference type="ARBA" id="ARBA00004141"/>
    </source>
</evidence>
<dbReference type="SUPFAM" id="SSF103506">
    <property type="entry name" value="Mitochondrial carrier"/>
    <property type="match status" value="1"/>
</dbReference>
<gene>
    <name evidence="4" type="ORF">RJ640_026843</name>
</gene>
<keyword evidence="3" id="KW-0472">Membrane</keyword>
<dbReference type="AlphaFoldDB" id="A0AA88QWE9"/>
<sequence>MGEEKAKPAGVWPTVKPFVNGGASGMLATCVMIQPIDMIKVRIQLGPGSAAQVTRTMLKNEGIGAFYESSHFGVVLVHKALSITGEVLQGDSYGMAAVGIDAGVESTKNYVEDKDEWLGFFTEVSQFFLAPHSSQRSYSNVPQPHALLYYSQGATKSSYYNL</sequence>
<evidence type="ECO:0000256" key="3">
    <source>
        <dbReference type="ARBA" id="ARBA00023136"/>
    </source>
</evidence>
<dbReference type="InterPro" id="IPR018108">
    <property type="entry name" value="MCP_transmembrane"/>
</dbReference>
<keyword evidence="5" id="KW-1185">Reference proteome</keyword>
<evidence type="ECO:0000313" key="4">
    <source>
        <dbReference type="EMBL" id="KAK2977703.1"/>
    </source>
</evidence>